<evidence type="ECO:0000256" key="2">
    <source>
        <dbReference type="ARBA" id="ARBA00010617"/>
    </source>
</evidence>
<keyword evidence="4 8" id="KW-0479">Metal-binding</keyword>
<evidence type="ECO:0000256" key="3">
    <source>
        <dbReference type="ARBA" id="ARBA00022617"/>
    </source>
</evidence>
<dbReference type="PANTHER" id="PTHR46206:SF1">
    <property type="entry name" value="P450, PUTATIVE (EUROFUNG)-RELATED"/>
    <property type="match status" value="1"/>
</dbReference>
<dbReference type="PRINTS" id="PR00465">
    <property type="entry name" value="EP450IV"/>
</dbReference>
<gene>
    <name evidence="9" type="ORF">ACRE_086580</name>
</gene>
<dbReference type="Proteomes" id="UP000029964">
    <property type="component" value="Unassembled WGS sequence"/>
</dbReference>
<reference evidence="10" key="1">
    <citation type="journal article" date="2014" name="Genome Announc.">
        <title>Genome sequence and annotation of Acremonium chrysogenum, producer of the beta-lactam antibiotic cephalosporin C.</title>
        <authorList>
            <person name="Terfehr D."/>
            <person name="Dahlmann T.A."/>
            <person name="Specht T."/>
            <person name="Zadra I."/>
            <person name="Kuernsteiner H."/>
            <person name="Kueck U."/>
        </authorList>
    </citation>
    <scope>NUCLEOTIDE SEQUENCE [LARGE SCALE GENOMIC DNA]</scope>
    <source>
        <strain evidence="10">ATCC 11550 / CBS 779.69 / DSM 880 / IAM 14645 / JCM 23072 / IMI 49137</strain>
    </source>
</reference>
<evidence type="ECO:0000256" key="7">
    <source>
        <dbReference type="ARBA" id="ARBA00023033"/>
    </source>
</evidence>
<dbReference type="GO" id="GO:0020037">
    <property type="term" value="F:heme binding"/>
    <property type="evidence" value="ECO:0007669"/>
    <property type="project" value="InterPro"/>
</dbReference>
<dbReference type="CDD" id="cd11041">
    <property type="entry name" value="CYP503A1-like"/>
    <property type="match status" value="1"/>
</dbReference>
<evidence type="ECO:0000313" key="9">
    <source>
        <dbReference type="EMBL" id="KFH40647.1"/>
    </source>
</evidence>
<dbReference type="InterPro" id="IPR002403">
    <property type="entry name" value="Cyt_P450_E_grp-IV"/>
</dbReference>
<accession>A0A086SU65</accession>
<keyword evidence="5" id="KW-0560">Oxidoreductase</keyword>
<dbReference type="GO" id="GO:0016705">
    <property type="term" value="F:oxidoreductase activity, acting on paired donors, with incorporation or reduction of molecular oxygen"/>
    <property type="evidence" value="ECO:0007669"/>
    <property type="project" value="InterPro"/>
</dbReference>
<dbReference type="AlphaFoldDB" id="A0A086SU65"/>
<comment type="similarity">
    <text evidence="2">Belongs to the cytochrome P450 family.</text>
</comment>
<sequence>MEFEHHRASILPEAALDSASETLPLRNESQPLRVGLIRGNPAVDYLLNSSNSHLLQVCLVAALTYVVFAFFSAKSTVPDGVLYPWVDTKGKKVFANWRIGKLYALNSVRQWLALGSEKFLEKGKSYALPDFYGRRPYIIVPYNRTKLFIDRPDNATSLRDAANDIVVSDYSFPDPKIFRDHYGAQIMYRYLPRSLPRLVDEIWDEVKYLCDKDWGTTPGETREISTYHKSFEMIVSLSSRMLLGTAACRSDDFLSSVREFSLDVFRCMALDALLPRGLTGILGPYLVSLPNRWHVSKIQKYTLPLIKKRLDDLAFNDANPDEKRPVEDDYISWHIRFAQTEGNPAALDPYYIASSMLSMQFATASSTRYALTNLFLDIYSTKPEEGVVEGLREEIERVYREHNYTWSKQALSKLYRVDSAIKESLRYSGLMAHGSWRKVVAKDGLVDDETGMRIPNGAMIGLDFWTRHHDPELYPDPDKYDAFRFSRPREEYMAANPGEQTTDEYLKLKRLDCTYTGSDAFLVFGLGKYACPGRFFLTMELKLLLAYVIMNYDVEPLKKRPSNYWVGGLILPLRNTNIKNAPEYIPFPQKGSIPSSQDVSSEAFIGSPTEAKNLKPQFPIYPKVSMMHGDGGQAGNTDYPGPLGHDTSITSGANTINMMLWGADGSLTAGYGNASAGLPPPRGIVALEPATYQIHAAWYPPGNETLGLAYMEYLQDTDDILLSTKEGNVYVVHRGKCKGNPFFTTTRHIDLRSVLQPWELLLNTMFDTAGNIWFTSGGIIGGGDPPQNSSTFGYIKPDGSIVKRRVKDQMVENGIAVSGMQVYMATGPSGKANTTTATGYMWAMEATGSSGLNVMWKIAYDAGAGGKPGQIARGTGATPVLLDDKYVVITDNADPQVNLLVYHQQTQESEEEQLVCSVGLFEPGKSNNDNAALAHFDGENYGVMVQNNYGAPPVRLSNPGAPFVLNGPWNDMSTMAGGMTRVDVTPEGKCSTRWESKLAVKAVSILSTKSGLLYSSVQDTERAAKGEYIWYLAAVDWLTGETVYKFRTGMGGTYNDNWSEGTLGPDGTFYQSVLAGVIGVKDGR</sequence>
<keyword evidence="10" id="KW-1185">Reference proteome</keyword>
<dbReference type="InterPro" id="IPR036396">
    <property type="entry name" value="Cyt_P450_sf"/>
</dbReference>
<dbReference type="PANTHER" id="PTHR46206">
    <property type="entry name" value="CYTOCHROME P450"/>
    <property type="match status" value="1"/>
</dbReference>
<dbReference type="Pfam" id="PF00067">
    <property type="entry name" value="p450"/>
    <property type="match status" value="1"/>
</dbReference>
<evidence type="ECO:0000256" key="4">
    <source>
        <dbReference type="ARBA" id="ARBA00022723"/>
    </source>
</evidence>
<keyword evidence="7 9" id="KW-0503">Monooxygenase</keyword>
<dbReference type="GO" id="GO:0005506">
    <property type="term" value="F:iron ion binding"/>
    <property type="evidence" value="ECO:0007669"/>
    <property type="project" value="InterPro"/>
</dbReference>
<feature type="binding site" description="axial binding residue" evidence="8">
    <location>
        <position position="531"/>
    </location>
    <ligand>
        <name>heme</name>
        <dbReference type="ChEBI" id="CHEBI:30413"/>
    </ligand>
    <ligandPart>
        <name>Fe</name>
        <dbReference type="ChEBI" id="CHEBI:18248"/>
    </ligandPart>
</feature>
<name>A0A086SU65_HAPC1</name>
<organism evidence="9 10">
    <name type="scientific">Hapsidospora chrysogenum (strain ATCC 11550 / CBS 779.69 / DSM 880 / IAM 14645 / JCM 23072 / IMI 49137)</name>
    <name type="common">Acremonium chrysogenum</name>
    <dbReference type="NCBI Taxonomy" id="857340"/>
    <lineage>
        <taxon>Eukaryota</taxon>
        <taxon>Fungi</taxon>
        <taxon>Dikarya</taxon>
        <taxon>Ascomycota</taxon>
        <taxon>Pezizomycotina</taxon>
        <taxon>Sordariomycetes</taxon>
        <taxon>Hypocreomycetidae</taxon>
        <taxon>Hypocreales</taxon>
        <taxon>Bionectriaceae</taxon>
        <taxon>Hapsidospora</taxon>
    </lineage>
</organism>
<evidence type="ECO:0000256" key="8">
    <source>
        <dbReference type="PIRSR" id="PIRSR602403-1"/>
    </source>
</evidence>
<evidence type="ECO:0000313" key="10">
    <source>
        <dbReference type="Proteomes" id="UP000029964"/>
    </source>
</evidence>
<dbReference type="SUPFAM" id="SSF48264">
    <property type="entry name" value="Cytochrome P450"/>
    <property type="match status" value="1"/>
</dbReference>
<keyword evidence="3 8" id="KW-0349">Heme</keyword>
<comment type="cofactor">
    <cofactor evidence="1 8">
        <name>heme</name>
        <dbReference type="ChEBI" id="CHEBI:30413"/>
    </cofactor>
</comment>
<keyword evidence="6 8" id="KW-0408">Iron</keyword>
<dbReference type="EMBL" id="JPKY01000179">
    <property type="protein sequence ID" value="KFH40647.1"/>
    <property type="molecule type" value="Genomic_DNA"/>
</dbReference>
<protein>
    <submittedName>
        <fullName evidence="9">Fumitremorgin C monooxygenase-like protein</fullName>
    </submittedName>
</protein>
<evidence type="ECO:0000256" key="1">
    <source>
        <dbReference type="ARBA" id="ARBA00001971"/>
    </source>
</evidence>
<dbReference type="InterPro" id="IPR001128">
    <property type="entry name" value="Cyt_P450"/>
</dbReference>
<dbReference type="Gene3D" id="1.10.630.10">
    <property type="entry name" value="Cytochrome P450"/>
    <property type="match status" value="1"/>
</dbReference>
<dbReference type="HOGENOM" id="CLU_285595_0_0_1"/>
<dbReference type="GO" id="GO:0004497">
    <property type="term" value="F:monooxygenase activity"/>
    <property type="evidence" value="ECO:0007669"/>
    <property type="project" value="UniProtKB-KW"/>
</dbReference>
<dbReference type="STRING" id="857340.A0A086SU65"/>
<dbReference type="OrthoDB" id="4818326at2759"/>
<comment type="caution">
    <text evidence="9">The sequence shown here is derived from an EMBL/GenBank/DDBJ whole genome shotgun (WGS) entry which is preliminary data.</text>
</comment>
<proteinExistence type="inferred from homology"/>
<evidence type="ECO:0000256" key="6">
    <source>
        <dbReference type="ARBA" id="ARBA00023004"/>
    </source>
</evidence>
<evidence type="ECO:0000256" key="5">
    <source>
        <dbReference type="ARBA" id="ARBA00023002"/>
    </source>
</evidence>